<protein>
    <recommendedName>
        <fullName evidence="5">TonB-dependent receptor</fullName>
    </recommendedName>
</protein>
<dbReference type="InterPro" id="IPR023614">
    <property type="entry name" value="Porin_dom_sf"/>
</dbReference>
<dbReference type="Gene3D" id="2.40.160.10">
    <property type="entry name" value="Porin"/>
    <property type="match status" value="1"/>
</dbReference>
<evidence type="ECO:0000313" key="4">
    <source>
        <dbReference type="Proteomes" id="UP000295135"/>
    </source>
</evidence>
<accession>A0A4R3JR49</accession>
<feature type="coiled-coil region" evidence="1">
    <location>
        <begin position="28"/>
        <end position="55"/>
    </location>
</feature>
<keyword evidence="1" id="KW-0175">Coiled coil</keyword>
<dbReference type="SUPFAM" id="SSF56935">
    <property type="entry name" value="Porins"/>
    <property type="match status" value="1"/>
</dbReference>
<keyword evidence="2" id="KW-0732">Signal</keyword>
<evidence type="ECO:0008006" key="5">
    <source>
        <dbReference type="Google" id="ProtNLM"/>
    </source>
</evidence>
<dbReference type="AlphaFoldDB" id="A0A4R3JR49"/>
<sequence>MFKRTLLACALLTVAQPSSAEGDLDAIRQEIAQMKAQYEARIAALEARLKEAEGRPVGSTANTAASHDHDHGRGFNPDVSLILQGQYAQRKDIPERTITGFLPAGHVHGSERGFSVDHTELVLSADIDPTFRGYANFALIDQSVSVEEAWFQTLGLGEGFSLKAGRFYSGLGYLNERHPHAWDFADAPLMYQALFGERFAHDGMQLKWLAPTETFLEFGVEAGNGNAFPGANGNSSGIGAFSTFAKIGGDLGASHSWRAGLAYLSANPKARTAHWEDANGDAVGTTFTGDSKAWIADFVWKWAPQGNPKTRNLTLQAEYFRREESGRLACDGAGTLCAGDPSDRHRSKQSGWYAQTVYQFMPRWRAGLRYERLDSGTLDFGGLPLDAPDYNPDKTSLMLDWSPSEFSRIRLQFARDRSMQGIDENQVTLQYIMSLGAHGAHKF</sequence>
<gene>
    <name evidence="3" type="ORF">EDC61_12027</name>
</gene>
<reference evidence="3 4" key="1">
    <citation type="submission" date="2019-03" db="EMBL/GenBank/DDBJ databases">
        <title>Genomic Encyclopedia of Type Strains, Phase IV (KMG-IV): sequencing the most valuable type-strain genomes for metagenomic binning, comparative biology and taxonomic classification.</title>
        <authorList>
            <person name="Goeker M."/>
        </authorList>
    </citation>
    <scope>NUCLEOTIDE SEQUENCE [LARGE SCALE GENOMIC DNA]</scope>
    <source>
        <strain evidence="3 4">DSM 103923</strain>
    </source>
</reference>
<evidence type="ECO:0000256" key="1">
    <source>
        <dbReference type="SAM" id="Coils"/>
    </source>
</evidence>
<feature type="chain" id="PRO_5020321133" description="TonB-dependent receptor" evidence="2">
    <location>
        <begin position="21"/>
        <end position="443"/>
    </location>
</feature>
<organism evidence="3 4">
    <name type="scientific">Sulfuritortus calidifontis</name>
    <dbReference type="NCBI Taxonomy" id="1914471"/>
    <lineage>
        <taxon>Bacteria</taxon>
        <taxon>Pseudomonadati</taxon>
        <taxon>Pseudomonadota</taxon>
        <taxon>Betaproteobacteria</taxon>
        <taxon>Nitrosomonadales</taxon>
        <taxon>Thiobacillaceae</taxon>
        <taxon>Sulfuritortus</taxon>
    </lineage>
</organism>
<dbReference type="RefSeq" id="WP_126458186.1">
    <property type="nucleotide sequence ID" value="NZ_AP018721.1"/>
</dbReference>
<evidence type="ECO:0000313" key="3">
    <source>
        <dbReference type="EMBL" id="TCS69466.1"/>
    </source>
</evidence>
<feature type="signal peptide" evidence="2">
    <location>
        <begin position="1"/>
        <end position="20"/>
    </location>
</feature>
<keyword evidence="4" id="KW-1185">Reference proteome</keyword>
<dbReference type="Proteomes" id="UP000295135">
    <property type="component" value="Unassembled WGS sequence"/>
</dbReference>
<proteinExistence type="predicted"/>
<dbReference type="EMBL" id="SLZY01000020">
    <property type="protein sequence ID" value="TCS69466.1"/>
    <property type="molecule type" value="Genomic_DNA"/>
</dbReference>
<dbReference type="OrthoDB" id="9788733at2"/>
<evidence type="ECO:0000256" key="2">
    <source>
        <dbReference type="SAM" id="SignalP"/>
    </source>
</evidence>
<name>A0A4R3JR49_9PROT</name>
<comment type="caution">
    <text evidence="3">The sequence shown here is derived from an EMBL/GenBank/DDBJ whole genome shotgun (WGS) entry which is preliminary data.</text>
</comment>